<dbReference type="EMBL" id="RPFZ01000001">
    <property type="protein sequence ID" value="RPF71656.1"/>
    <property type="molecule type" value="Genomic_DNA"/>
</dbReference>
<dbReference type="AlphaFoldDB" id="A0A3N5CTM8"/>
<evidence type="ECO:0000313" key="2">
    <source>
        <dbReference type="EMBL" id="RPF71656.1"/>
    </source>
</evidence>
<gene>
    <name evidence="2" type="ORF">EG799_08505</name>
</gene>
<evidence type="ECO:0000313" key="3">
    <source>
        <dbReference type="Proteomes" id="UP000275232"/>
    </source>
</evidence>
<name>A0A3N5CTM8_9SPHN</name>
<dbReference type="SUPFAM" id="SSF103025">
    <property type="entry name" value="Folate-binding domain"/>
    <property type="match status" value="1"/>
</dbReference>
<dbReference type="InterPro" id="IPR028896">
    <property type="entry name" value="GcvT/YgfZ/DmdA"/>
</dbReference>
<dbReference type="PANTHER" id="PTHR43757">
    <property type="entry name" value="AMINOMETHYLTRANSFERASE"/>
    <property type="match status" value="1"/>
</dbReference>
<dbReference type="InterPro" id="IPR027266">
    <property type="entry name" value="TrmE/GcvT-like"/>
</dbReference>
<keyword evidence="2" id="KW-0808">Transferase</keyword>
<dbReference type="GO" id="GO:0016740">
    <property type="term" value="F:transferase activity"/>
    <property type="evidence" value="ECO:0007669"/>
    <property type="project" value="UniProtKB-KW"/>
</dbReference>
<dbReference type="Pfam" id="PF01571">
    <property type="entry name" value="GCV_T"/>
    <property type="match status" value="1"/>
</dbReference>
<keyword evidence="3" id="KW-1185">Reference proteome</keyword>
<protein>
    <submittedName>
        <fullName evidence="2">Aminomethyl transferase family protein</fullName>
    </submittedName>
</protein>
<dbReference type="InterPro" id="IPR006222">
    <property type="entry name" value="GCVT_N"/>
</dbReference>
<accession>A0A3N5CTM8</accession>
<reference evidence="2 3" key="1">
    <citation type="submission" date="2018-11" db="EMBL/GenBank/DDBJ databases">
        <title>Erythrobacter spongiae sp. nov., isolated from a marine sponge.</title>
        <authorList>
            <person name="Zhuang L."/>
            <person name="Luo L."/>
        </authorList>
    </citation>
    <scope>NUCLEOTIDE SEQUENCE [LARGE SCALE GENOMIC DNA]</scope>
    <source>
        <strain evidence="2 3">HN-E23</strain>
    </source>
</reference>
<proteinExistence type="predicted"/>
<dbReference type="PANTHER" id="PTHR43757:SF2">
    <property type="entry name" value="AMINOMETHYLTRANSFERASE, MITOCHONDRIAL"/>
    <property type="match status" value="1"/>
</dbReference>
<organism evidence="2 3">
    <name type="scientific">Aurantiacibacter spongiae</name>
    <dbReference type="NCBI Taxonomy" id="2488860"/>
    <lineage>
        <taxon>Bacteria</taxon>
        <taxon>Pseudomonadati</taxon>
        <taxon>Pseudomonadota</taxon>
        <taxon>Alphaproteobacteria</taxon>
        <taxon>Sphingomonadales</taxon>
        <taxon>Erythrobacteraceae</taxon>
        <taxon>Aurantiacibacter</taxon>
    </lineage>
</organism>
<dbReference type="Proteomes" id="UP000275232">
    <property type="component" value="Unassembled WGS sequence"/>
</dbReference>
<dbReference type="RefSeq" id="WP_123880323.1">
    <property type="nucleotide sequence ID" value="NZ_RPFZ01000001.1"/>
</dbReference>
<comment type="caution">
    <text evidence="2">The sequence shown here is derived from an EMBL/GenBank/DDBJ whole genome shotgun (WGS) entry which is preliminary data.</text>
</comment>
<evidence type="ECO:0000259" key="1">
    <source>
        <dbReference type="Pfam" id="PF01571"/>
    </source>
</evidence>
<feature type="domain" description="GCVT N-terminal" evidence="1">
    <location>
        <begin position="2"/>
        <end position="237"/>
    </location>
</feature>
<dbReference type="Gene3D" id="3.30.1360.120">
    <property type="entry name" value="Probable tRNA modification gtpase trme, domain 1"/>
    <property type="match status" value="1"/>
</dbReference>
<sequence length="438" mass="48221">MTETLHDLVADAGNVAHWLRNRWQEPSPPSGVPAEFSNWRDEQWAWDHSAALFDLTDELVETRLSGADAASLIGGSIVNSSQNWKEGEGRHCVATNFYGRVIGDGVICRLAEDRFIYTGRSAMASWLEYRATVQSSGIEVARTPALSGQARFQIHGPRAADVVAALGIGDLGSMPSRQSLAAKVGGSRVTAARIDRGGRRGLEIAGPRSERVVLREAIMQAGKSFGLVPVGRRAQASEAISGRRVPNYLPAIHTGELMVDFRKWLRADSREAGLTLGGSFVSDVVDDYYCNPWELGFGKHVCFDHDFPGCETLKDRNPDEERRPVLMRWRAKDVKRLWTSMLAPGGEQYKFFALPVGGYADCQYDALDDADGNTVGLSFLASYDWNRKAVFSLATVDHEVPQGVELDLIWGERAGGTEKACVEPHRQMRVKATVEARL</sequence>